<reference evidence="1 2" key="1">
    <citation type="submission" date="2020-05" db="EMBL/GenBank/DDBJ databases">
        <title>Complete genome sequencing of Campylobacter and Arcobacter type strains.</title>
        <authorList>
            <person name="Miller W.G."/>
            <person name="Yee E."/>
        </authorList>
    </citation>
    <scope>NUCLEOTIDE SEQUENCE [LARGE SCALE GENOMIC DNA]</scope>
    <source>
        <strain evidence="1 2">CCUG 73571</strain>
    </source>
</reference>
<dbReference type="KEGG" id="carm:CARM_1393"/>
<dbReference type="AlphaFoldDB" id="A0A7L5HZ98"/>
<dbReference type="Proteomes" id="UP000509246">
    <property type="component" value="Chromosome"/>
</dbReference>
<sequence length="56" mass="6430">MKQDISDKHREIGKIVVKIRKEKGISQLELSLLLEHKSVSIVADAKRHYRGAHILI</sequence>
<proteinExistence type="predicted"/>
<dbReference type="RefSeq" id="WP_139426065.1">
    <property type="nucleotide sequence ID" value="NZ_CBCSFY010000004.1"/>
</dbReference>
<name>A0A7L5HZ98_9BACT</name>
<protein>
    <submittedName>
        <fullName evidence="1">Uncharacterized protein</fullName>
    </submittedName>
</protein>
<dbReference type="EMBL" id="CP053825">
    <property type="protein sequence ID" value="QKF80286.1"/>
    <property type="molecule type" value="Genomic_DNA"/>
</dbReference>
<evidence type="ECO:0000313" key="1">
    <source>
        <dbReference type="EMBL" id="QKF80286.1"/>
    </source>
</evidence>
<organism evidence="1 2">
    <name type="scientific">Campylobacter armoricus</name>
    <dbReference type="NCBI Taxonomy" id="2505970"/>
    <lineage>
        <taxon>Bacteria</taxon>
        <taxon>Pseudomonadati</taxon>
        <taxon>Campylobacterota</taxon>
        <taxon>Epsilonproteobacteria</taxon>
        <taxon>Campylobacterales</taxon>
        <taxon>Campylobacteraceae</taxon>
        <taxon>Campylobacter</taxon>
    </lineage>
</organism>
<evidence type="ECO:0000313" key="2">
    <source>
        <dbReference type="Proteomes" id="UP000509246"/>
    </source>
</evidence>
<accession>A0A7L5HZ98</accession>
<gene>
    <name evidence="1" type="ORF">CARM_1393</name>
</gene>
<dbReference type="GeneID" id="56587143"/>
<keyword evidence="2" id="KW-1185">Reference proteome</keyword>